<feature type="region of interest" description="Disordered" evidence="1">
    <location>
        <begin position="186"/>
        <end position="282"/>
    </location>
</feature>
<protein>
    <submittedName>
        <fullName evidence="3">Transmembrane protein 79</fullName>
    </submittedName>
</protein>
<dbReference type="GeneTree" id="ENSGT00390000002390"/>
<dbReference type="PANTHER" id="PTHR31004:SF1">
    <property type="entry name" value="TRANSMEMBRANE PROTEIN 79"/>
    <property type="match status" value="1"/>
</dbReference>
<dbReference type="OrthoDB" id="8887147at2759"/>
<feature type="transmembrane region" description="Helical" evidence="2">
    <location>
        <begin position="403"/>
        <end position="427"/>
    </location>
</feature>
<feature type="compositionally biased region" description="Polar residues" evidence="1">
    <location>
        <begin position="31"/>
        <end position="40"/>
    </location>
</feature>
<reference evidence="3" key="2">
    <citation type="submission" date="2025-09" db="UniProtKB">
        <authorList>
            <consortium name="Ensembl"/>
        </authorList>
    </citation>
    <scope>IDENTIFICATION</scope>
</reference>
<feature type="transmembrane region" description="Helical" evidence="2">
    <location>
        <begin position="499"/>
        <end position="521"/>
    </location>
</feature>
<dbReference type="GO" id="GO:0045055">
    <property type="term" value="P:regulated exocytosis"/>
    <property type="evidence" value="ECO:0007669"/>
    <property type="project" value="TreeGrafter"/>
</dbReference>
<evidence type="ECO:0000313" key="4">
    <source>
        <dbReference type="Proteomes" id="UP000694569"/>
    </source>
</evidence>
<accession>A0A8C5PJC4</accession>
<dbReference type="GO" id="GO:0032588">
    <property type="term" value="C:trans-Golgi network membrane"/>
    <property type="evidence" value="ECO:0007669"/>
    <property type="project" value="TreeGrafter"/>
</dbReference>
<feature type="region of interest" description="Disordered" evidence="1">
    <location>
        <begin position="1"/>
        <end position="83"/>
    </location>
</feature>
<dbReference type="AlphaFoldDB" id="A0A8C5PJC4"/>
<feature type="compositionally biased region" description="Basic and acidic residues" evidence="1">
    <location>
        <begin position="266"/>
        <end position="282"/>
    </location>
</feature>
<keyword evidence="2" id="KW-0472">Membrane</keyword>
<reference evidence="3" key="1">
    <citation type="submission" date="2025-08" db="UniProtKB">
        <authorList>
            <consortium name="Ensembl"/>
        </authorList>
    </citation>
    <scope>IDENTIFICATION</scope>
</reference>
<keyword evidence="4" id="KW-1185">Reference proteome</keyword>
<dbReference type="PANTHER" id="PTHR31004">
    <property type="entry name" value="TRANSMEMBRANE PROTEIN 79"/>
    <property type="match status" value="1"/>
</dbReference>
<dbReference type="Proteomes" id="UP000694569">
    <property type="component" value="Unplaced"/>
</dbReference>
<feature type="compositionally biased region" description="Basic and acidic residues" evidence="1">
    <location>
        <begin position="16"/>
        <end position="30"/>
    </location>
</feature>
<sequence>MVGPESFQKPQNVNKDTLKSVEGAEGHTELSMDSDQTNATGLVAELPIPKPRSRSLMQDDPMLADQPSEVLETPELQKKPKTVGFADADEVIVSKPNGGEELSKEVDLIDMDNELAPPQKDVHLPNGSEENKVENPFFEDQGNKTESGGQMVPLVDLSTALQRKISAPSCLCKECVQNCGICTHNGQQSEEEEEDKDIDSLQNDADSESSSMDKSRSGSERSRRSNSSEGENVGSKYEDTQTTLPYPDPSRPPDSITRLSNAGLYEPKEESMKKSEMDNHEEKQDVGPQIAYPTICVQSQVYNECSEIPNHEEFRESCVKLDIEKGEPEKMYLLHNHHSRDESVYNTTDCYTCKSSCVKMLVSFLISLLFFPAFLFVTYKWLPFDTPKMPDIPTRLVYTLRCGAFASFPIVLGVVVHGIARLCVSSFDPFKAPEREVKIHRRFVKQSVLLFVLYFFNLSVLATYLPQHYLKCIPLLTGLFALAQLIYWLSFAVGRSFRGFGYGLTFLPMLVMLFCNLYFMFIVEPEKMVFFGTPKEGSSLGQNR</sequence>
<proteinExistence type="predicted"/>
<evidence type="ECO:0000256" key="2">
    <source>
        <dbReference type="SAM" id="Phobius"/>
    </source>
</evidence>
<feature type="region of interest" description="Disordered" evidence="1">
    <location>
        <begin position="116"/>
        <end position="150"/>
    </location>
</feature>
<name>A0A8C5PJC4_9ANUR</name>
<feature type="transmembrane region" description="Helical" evidence="2">
    <location>
        <begin position="472"/>
        <end position="493"/>
    </location>
</feature>
<feature type="transmembrane region" description="Helical" evidence="2">
    <location>
        <begin position="447"/>
        <end position="465"/>
    </location>
</feature>
<feature type="compositionally biased region" description="Basic and acidic residues" evidence="1">
    <location>
        <begin position="211"/>
        <end position="223"/>
    </location>
</feature>
<dbReference type="Ensembl" id="ENSLLET00000024456.1">
    <property type="protein sequence ID" value="ENSLLEP00000023560.1"/>
    <property type="gene ID" value="ENSLLEG00000014966.1"/>
</dbReference>
<evidence type="ECO:0000313" key="3">
    <source>
        <dbReference type="Ensembl" id="ENSLLEP00000023560.1"/>
    </source>
</evidence>
<keyword evidence="2" id="KW-0812">Transmembrane</keyword>
<evidence type="ECO:0000256" key="1">
    <source>
        <dbReference type="SAM" id="MobiDB-lite"/>
    </source>
</evidence>
<organism evidence="3 4">
    <name type="scientific">Leptobrachium leishanense</name>
    <name type="common">Leishan spiny toad</name>
    <dbReference type="NCBI Taxonomy" id="445787"/>
    <lineage>
        <taxon>Eukaryota</taxon>
        <taxon>Metazoa</taxon>
        <taxon>Chordata</taxon>
        <taxon>Craniata</taxon>
        <taxon>Vertebrata</taxon>
        <taxon>Euteleostomi</taxon>
        <taxon>Amphibia</taxon>
        <taxon>Batrachia</taxon>
        <taxon>Anura</taxon>
        <taxon>Pelobatoidea</taxon>
        <taxon>Megophryidae</taxon>
        <taxon>Leptobrachium</taxon>
    </lineage>
</organism>
<keyword evidence="2" id="KW-1133">Transmembrane helix</keyword>
<feature type="transmembrane region" description="Helical" evidence="2">
    <location>
        <begin position="360"/>
        <end position="382"/>
    </location>
</feature>
<dbReference type="GO" id="GO:0005765">
    <property type="term" value="C:lysosomal membrane"/>
    <property type="evidence" value="ECO:0007669"/>
    <property type="project" value="TreeGrafter"/>
</dbReference>